<dbReference type="GO" id="GO:0009279">
    <property type="term" value="C:cell outer membrane"/>
    <property type="evidence" value="ECO:0007669"/>
    <property type="project" value="TreeGrafter"/>
</dbReference>
<feature type="domain" description="LysM" evidence="3">
    <location>
        <begin position="53"/>
        <end position="97"/>
    </location>
</feature>
<dbReference type="SMART" id="SM00257">
    <property type="entry name" value="LysM"/>
    <property type="match status" value="1"/>
</dbReference>
<dbReference type="Pfam" id="PF01551">
    <property type="entry name" value="Peptidase_M23"/>
    <property type="match status" value="1"/>
</dbReference>
<feature type="compositionally biased region" description="Basic residues" evidence="2">
    <location>
        <begin position="112"/>
        <end position="122"/>
    </location>
</feature>
<dbReference type="InterPro" id="IPR050570">
    <property type="entry name" value="Cell_wall_metabolism_enzyme"/>
</dbReference>
<evidence type="ECO:0000256" key="1">
    <source>
        <dbReference type="ARBA" id="ARBA00038420"/>
    </source>
</evidence>
<dbReference type="PROSITE" id="PS51782">
    <property type="entry name" value="LYSM"/>
    <property type="match status" value="1"/>
</dbReference>
<proteinExistence type="inferred from homology"/>
<protein>
    <submittedName>
        <fullName evidence="4">Lipoprotein NlpD</fullName>
    </submittedName>
</protein>
<dbReference type="Pfam" id="PF01476">
    <property type="entry name" value="LysM"/>
    <property type="match status" value="1"/>
</dbReference>
<sequence length="274" mass="30279">MPPMSTMIRLFSVMLIPILAVVLLNGCATHKVTDKKTRASTSHRKPVPGKHGGYYRVRKGDSLYSIAWRAGLDYRTLARWNGLRSPYTIYPGQRIRLSPPKSHSKPAPAKGSTKKPVYRRKTEKPATAPKKPRTAPPPVSHPVKKPPKAASGALHWQWPVRGRILSRFASSDAAKGGIRIGGRKGQKIMAAEAGQVVYVGSGLIGYGQLIIIKHNNKYLSAYGHNSRLLVKEGDKVSRGQHISDMGVTHKGTPLLYFEIRRFGKPVDPLKYLPK</sequence>
<accession>A0A7U6GJJ1</accession>
<dbReference type="CDD" id="cd12797">
    <property type="entry name" value="M23_peptidase"/>
    <property type="match status" value="1"/>
</dbReference>
<keyword evidence="4" id="KW-0449">Lipoprotein</keyword>
<dbReference type="GO" id="GO:0004222">
    <property type="term" value="F:metalloendopeptidase activity"/>
    <property type="evidence" value="ECO:0007669"/>
    <property type="project" value="TreeGrafter"/>
</dbReference>
<evidence type="ECO:0000313" key="5">
    <source>
        <dbReference type="Proteomes" id="UP000031631"/>
    </source>
</evidence>
<dbReference type="Proteomes" id="UP000031631">
    <property type="component" value="Chromosome"/>
</dbReference>
<dbReference type="PANTHER" id="PTHR21666:SF263">
    <property type="entry name" value="MUREIN HYDROLASE ACTIVATOR NLPD"/>
    <property type="match status" value="1"/>
</dbReference>
<dbReference type="EMBL" id="AP012273">
    <property type="protein sequence ID" value="BAO44801.1"/>
    <property type="molecule type" value="Genomic_DNA"/>
</dbReference>
<dbReference type="InterPro" id="IPR018392">
    <property type="entry name" value="LysM"/>
</dbReference>
<dbReference type="PANTHER" id="PTHR21666">
    <property type="entry name" value="PEPTIDASE-RELATED"/>
    <property type="match status" value="1"/>
</dbReference>
<dbReference type="GO" id="GO:0032153">
    <property type="term" value="C:cell division site"/>
    <property type="evidence" value="ECO:0007669"/>
    <property type="project" value="TreeGrafter"/>
</dbReference>
<comment type="similarity">
    <text evidence="1">Belongs to the E.coli NlpD/Haemophilus LppB family.</text>
</comment>
<dbReference type="InterPro" id="IPR016047">
    <property type="entry name" value="M23ase_b-sheet_dom"/>
</dbReference>
<gene>
    <name evidence="4" type="ORF">TBH_C1886</name>
</gene>
<dbReference type="Gene3D" id="3.10.350.10">
    <property type="entry name" value="LysM domain"/>
    <property type="match status" value="1"/>
</dbReference>
<evidence type="ECO:0000313" key="4">
    <source>
        <dbReference type="EMBL" id="BAO44801.1"/>
    </source>
</evidence>
<dbReference type="CDD" id="cd00118">
    <property type="entry name" value="LysM"/>
    <property type="match status" value="1"/>
</dbReference>
<feature type="compositionally biased region" description="Low complexity" evidence="2">
    <location>
        <begin position="98"/>
        <end position="111"/>
    </location>
</feature>
<dbReference type="SUPFAM" id="SSF51261">
    <property type="entry name" value="Duplicated hybrid motif"/>
    <property type="match status" value="1"/>
</dbReference>
<dbReference type="KEGG" id="tbn:TBH_C1886"/>
<dbReference type="OrthoDB" id="9793746at2"/>
<evidence type="ECO:0000259" key="3">
    <source>
        <dbReference type="PROSITE" id="PS51782"/>
    </source>
</evidence>
<evidence type="ECO:0000256" key="2">
    <source>
        <dbReference type="SAM" id="MobiDB-lite"/>
    </source>
</evidence>
<dbReference type="InterPro" id="IPR011055">
    <property type="entry name" value="Dup_hybrid_motif"/>
</dbReference>
<organism evidence="4 5">
    <name type="scientific">Thiolapillus brandeum</name>
    <dbReference type="NCBI Taxonomy" id="1076588"/>
    <lineage>
        <taxon>Bacteria</taxon>
        <taxon>Pseudomonadati</taxon>
        <taxon>Pseudomonadota</taxon>
        <taxon>Gammaproteobacteria</taxon>
        <taxon>Chromatiales</taxon>
        <taxon>Sedimenticolaceae</taxon>
        <taxon>Thiolapillus</taxon>
    </lineage>
</organism>
<name>A0A7U6GJJ1_9GAMM</name>
<reference evidence="4 5" key="1">
    <citation type="journal article" date="2014" name="PLoS ONE">
        <title>Physiological and genomic features of a novel sulfur-oxidizing gammaproteobacterium belonging to a previously uncultivated symbiotic lineage isolated from a hydrothermal vent.</title>
        <authorList>
            <person name="Nunoura T."/>
            <person name="Takaki Y."/>
            <person name="Kazama H."/>
            <person name="Kakuta J."/>
            <person name="Shimamura S."/>
            <person name="Makita H."/>
            <person name="Hirai M."/>
            <person name="Miyazaki M."/>
            <person name="Takai K."/>
        </authorList>
    </citation>
    <scope>NUCLEOTIDE SEQUENCE [LARGE SCALE GENOMIC DNA]</scope>
    <source>
        <strain evidence="4 5">Hiromi1</strain>
    </source>
</reference>
<keyword evidence="5" id="KW-1185">Reference proteome</keyword>
<dbReference type="Gene3D" id="2.70.70.10">
    <property type="entry name" value="Glucose Permease (Domain IIA)"/>
    <property type="match status" value="1"/>
</dbReference>
<dbReference type="AlphaFoldDB" id="A0A7U6GJJ1"/>
<dbReference type="InterPro" id="IPR036779">
    <property type="entry name" value="LysM_dom_sf"/>
</dbReference>
<feature type="region of interest" description="Disordered" evidence="2">
    <location>
        <begin position="91"/>
        <end position="152"/>
    </location>
</feature>